<comment type="caution">
    <text evidence="1">The sequence shown here is derived from an EMBL/GenBank/DDBJ whole genome shotgun (WGS) entry which is preliminary data.</text>
</comment>
<sequence>MPGPAVGFRRIAERPQGAAGVGCTLRVRSLSSRTGMSLLRIASSTLVTVMSRTRPFRPIGVKGVSSVCSPAVK</sequence>
<evidence type="ECO:0000313" key="1">
    <source>
        <dbReference type="EMBL" id="MDQ2308566.1"/>
    </source>
</evidence>
<dbReference type="RefSeq" id="WP_155409076.1">
    <property type="nucleotide sequence ID" value="NZ_CBCSIS010000009.1"/>
</dbReference>
<dbReference type="Proteomes" id="UP001236270">
    <property type="component" value="Unassembled WGS sequence"/>
</dbReference>
<protein>
    <submittedName>
        <fullName evidence="1">Uncharacterized protein</fullName>
    </submittedName>
</protein>
<evidence type="ECO:0000313" key="2">
    <source>
        <dbReference type="Proteomes" id="UP001236270"/>
    </source>
</evidence>
<dbReference type="AlphaFoldDB" id="A0AAW8HIU2"/>
<organism evidence="1 2">
    <name type="scientific">Pluralibacter gergoviae</name>
    <name type="common">Enterobacter gergoviae</name>
    <dbReference type="NCBI Taxonomy" id="61647"/>
    <lineage>
        <taxon>Bacteria</taxon>
        <taxon>Pseudomonadati</taxon>
        <taxon>Pseudomonadota</taxon>
        <taxon>Gammaproteobacteria</taxon>
        <taxon>Enterobacterales</taxon>
        <taxon>Enterobacteriaceae</taxon>
        <taxon>Pluralibacter</taxon>
    </lineage>
</organism>
<dbReference type="EMBL" id="JAVDNV010000003">
    <property type="protein sequence ID" value="MDQ2308566.1"/>
    <property type="molecule type" value="Genomic_DNA"/>
</dbReference>
<accession>A0AAW8HIU2</accession>
<dbReference type="GeneID" id="61386747"/>
<gene>
    <name evidence="1" type="ORF">RBJ30_05585</name>
</gene>
<proteinExistence type="predicted"/>
<reference evidence="1" key="1">
    <citation type="submission" date="2023-08" db="EMBL/GenBank/DDBJ databases">
        <title>WGS of pathogenic bacterial species, Los Angeles County Public Health Laboratories.</title>
        <authorList>
            <person name="Garrigues J.M."/>
            <person name="Green N.M."/>
        </authorList>
    </citation>
    <scope>NUCLEOTIDE SEQUENCE</scope>
    <source>
        <strain evidence="1">LACPHL-BACT-2023-00068</strain>
    </source>
</reference>
<name>A0AAW8HIU2_PLUGE</name>